<reference evidence="1" key="2">
    <citation type="journal article" date="2015" name="Fish Shellfish Immunol.">
        <title>Early steps in the European eel (Anguilla anguilla)-Vibrio vulnificus interaction in the gills: Role of the RtxA13 toxin.</title>
        <authorList>
            <person name="Callol A."/>
            <person name="Pajuelo D."/>
            <person name="Ebbesson L."/>
            <person name="Teles M."/>
            <person name="MacKenzie S."/>
            <person name="Amaro C."/>
        </authorList>
    </citation>
    <scope>NUCLEOTIDE SEQUENCE</scope>
</reference>
<reference evidence="1" key="1">
    <citation type="submission" date="2014-11" db="EMBL/GenBank/DDBJ databases">
        <authorList>
            <person name="Amaro Gonzalez C."/>
        </authorList>
    </citation>
    <scope>NUCLEOTIDE SEQUENCE</scope>
</reference>
<name>A0A0E9QNR0_ANGAN</name>
<proteinExistence type="predicted"/>
<protein>
    <submittedName>
        <fullName evidence="1">Uncharacterized protein</fullName>
    </submittedName>
</protein>
<evidence type="ECO:0000313" key="1">
    <source>
        <dbReference type="EMBL" id="JAH18112.1"/>
    </source>
</evidence>
<organism evidence="1">
    <name type="scientific">Anguilla anguilla</name>
    <name type="common">European freshwater eel</name>
    <name type="synonym">Muraena anguilla</name>
    <dbReference type="NCBI Taxonomy" id="7936"/>
    <lineage>
        <taxon>Eukaryota</taxon>
        <taxon>Metazoa</taxon>
        <taxon>Chordata</taxon>
        <taxon>Craniata</taxon>
        <taxon>Vertebrata</taxon>
        <taxon>Euteleostomi</taxon>
        <taxon>Actinopterygii</taxon>
        <taxon>Neopterygii</taxon>
        <taxon>Teleostei</taxon>
        <taxon>Anguilliformes</taxon>
        <taxon>Anguillidae</taxon>
        <taxon>Anguilla</taxon>
    </lineage>
</organism>
<dbReference type="EMBL" id="GBXM01090465">
    <property type="protein sequence ID" value="JAH18112.1"/>
    <property type="molecule type" value="Transcribed_RNA"/>
</dbReference>
<sequence length="9" mass="1080">MSVSFHLIF</sequence>
<accession>A0A0E9QNR0</accession>